<evidence type="ECO:0000313" key="18">
    <source>
        <dbReference type="Proteomes" id="UP000305887"/>
    </source>
</evidence>
<comment type="catalytic activity">
    <reaction evidence="1">
        <text>ATP + protein L-histidine = ADP + protein N-phospho-L-histidine.</text>
        <dbReference type="EC" id="2.7.13.3"/>
    </reaction>
</comment>
<dbReference type="SUPFAM" id="SSF55874">
    <property type="entry name" value="ATPase domain of HSP90 chaperone/DNA topoisomerase II/histidine kinase"/>
    <property type="match status" value="1"/>
</dbReference>
<dbReference type="InterPro" id="IPR011495">
    <property type="entry name" value="Sig_transdc_His_kin_sub2_dim/P"/>
</dbReference>
<evidence type="ECO:0000259" key="16">
    <source>
        <dbReference type="PROSITE" id="PS50885"/>
    </source>
</evidence>
<dbReference type="EMBL" id="VDFU01000004">
    <property type="protein sequence ID" value="TNC51667.1"/>
    <property type="molecule type" value="Genomic_DNA"/>
</dbReference>
<dbReference type="SUPFAM" id="SSF103190">
    <property type="entry name" value="Sensory domain-like"/>
    <property type="match status" value="1"/>
</dbReference>
<sequence length="596" mass="63584">MVRLSLAQRIVAITAAALLPILGVLVYNEAALRQNRGTEIRALAIATAEQAAREMERLTSGADGILHAMAAAPVVQRFDIEGCSNFLVHLAPALPQFTRISILDLEGTVVCGSDPTAQGLDLSDRPYFTEALANGGRLVVGEYTVSRVTGDKVLPLALAILGADGQPRGVVATSMDLDWLGATLRERQLARNGSLTIADRNGVIIAREPFPERFVGTAIPEAFQPLVRAGAPGSIEVTSQDGTQRILGYIPAGLSPVGLYISTGIAREEAFGPFDAAARRTLALVLAAVIVAGGLSWFLGQRLVRGPVSQIASALAARRAGDEAIRTNMCSRDGEIEALGATFDSYMDELNTSREERDRAEAALRATAAEKERLADRNELLAREMSHRVMNSFQLMESIFALQTRRVADPLARRIITEAEERIRSMALVHRQLFQITRDEMQELDAAAYLGGLTRDLVLAFVKGDAVRIEVDAEAGVALSPGQGIALGLLVTELVLNAIKHAFKARDQGTIRIVLGAASSSQLRLIVEDDGTGLPAAEARATATGVGMKLLDGFLRQLEGTLTVEGPPGTRFVVLFPISVQAGPRTEPEAPLIGAV</sequence>
<keyword evidence="9" id="KW-0418">Kinase</keyword>
<evidence type="ECO:0000313" key="17">
    <source>
        <dbReference type="EMBL" id="TNC51667.1"/>
    </source>
</evidence>
<dbReference type="InterPro" id="IPR033479">
    <property type="entry name" value="dCache_1"/>
</dbReference>
<dbReference type="Gene3D" id="3.30.450.20">
    <property type="entry name" value="PAS domain"/>
    <property type="match status" value="2"/>
</dbReference>
<reference evidence="17 18" key="1">
    <citation type="submission" date="2019-06" db="EMBL/GenBank/DDBJ databases">
        <title>YIM 131921 draft genome.</title>
        <authorList>
            <person name="Jiang L."/>
        </authorList>
    </citation>
    <scope>NUCLEOTIDE SEQUENCE [LARGE SCALE GENOMIC DNA]</scope>
    <source>
        <strain evidence="17 18">YIM 131921</strain>
    </source>
</reference>
<dbReference type="InterPro" id="IPR003594">
    <property type="entry name" value="HATPase_dom"/>
</dbReference>
<evidence type="ECO:0000256" key="3">
    <source>
        <dbReference type="ARBA" id="ARBA00012438"/>
    </source>
</evidence>
<evidence type="ECO:0000256" key="1">
    <source>
        <dbReference type="ARBA" id="ARBA00000085"/>
    </source>
</evidence>
<dbReference type="PROSITE" id="PS50109">
    <property type="entry name" value="HIS_KIN"/>
    <property type="match status" value="1"/>
</dbReference>
<dbReference type="CDD" id="cd12914">
    <property type="entry name" value="PDC1_DGC_like"/>
    <property type="match status" value="1"/>
</dbReference>
<keyword evidence="11 14" id="KW-1133">Transmembrane helix</keyword>
<feature type="transmembrane region" description="Helical" evidence="14">
    <location>
        <begin position="281"/>
        <end position="300"/>
    </location>
</feature>
<dbReference type="Pfam" id="PF07568">
    <property type="entry name" value="HisKA_2"/>
    <property type="match status" value="1"/>
</dbReference>
<evidence type="ECO:0000256" key="11">
    <source>
        <dbReference type="ARBA" id="ARBA00022989"/>
    </source>
</evidence>
<evidence type="ECO:0000256" key="14">
    <source>
        <dbReference type="SAM" id="Phobius"/>
    </source>
</evidence>
<evidence type="ECO:0000256" key="13">
    <source>
        <dbReference type="SAM" id="Coils"/>
    </source>
</evidence>
<feature type="coiled-coil region" evidence="13">
    <location>
        <begin position="343"/>
        <end position="384"/>
    </location>
</feature>
<dbReference type="GO" id="GO:0005524">
    <property type="term" value="F:ATP binding"/>
    <property type="evidence" value="ECO:0007669"/>
    <property type="project" value="UniProtKB-KW"/>
</dbReference>
<dbReference type="InterPro" id="IPR029151">
    <property type="entry name" value="Sensor-like_sf"/>
</dbReference>
<accession>A0A5C4N499</accession>
<evidence type="ECO:0000256" key="5">
    <source>
        <dbReference type="ARBA" id="ARBA00022553"/>
    </source>
</evidence>
<dbReference type="SMART" id="SM00387">
    <property type="entry name" value="HATPase_c"/>
    <property type="match status" value="1"/>
</dbReference>
<dbReference type="GO" id="GO:0004673">
    <property type="term" value="F:protein histidine kinase activity"/>
    <property type="evidence" value="ECO:0007669"/>
    <property type="project" value="UniProtKB-EC"/>
</dbReference>
<dbReference type="CDD" id="cd12915">
    <property type="entry name" value="PDC2_DGC_like"/>
    <property type="match status" value="1"/>
</dbReference>
<keyword evidence="4" id="KW-1003">Cell membrane</keyword>
<evidence type="ECO:0000256" key="10">
    <source>
        <dbReference type="ARBA" id="ARBA00022840"/>
    </source>
</evidence>
<evidence type="ECO:0000256" key="6">
    <source>
        <dbReference type="ARBA" id="ARBA00022679"/>
    </source>
</evidence>
<feature type="domain" description="HAMP" evidence="16">
    <location>
        <begin position="302"/>
        <end position="355"/>
    </location>
</feature>
<dbReference type="PROSITE" id="PS50885">
    <property type="entry name" value="HAMP"/>
    <property type="match status" value="1"/>
</dbReference>
<organism evidence="17 18">
    <name type="scientific">Rubellimicrobium rubrum</name>
    <dbReference type="NCBI Taxonomy" id="2585369"/>
    <lineage>
        <taxon>Bacteria</taxon>
        <taxon>Pseudomonadati</taxon>
        <taxon>Pseudomonadota</taxon>
        <taxon>Alphaproteobacteria</taxon>
        <taxon>Rhodobacterales</taxon>
        <taxon>Roseobacteraceae</taxon>
        <taxon>Rubellimicrobium</taxon>
    </lineage>
</organism>
<keyword evidence="5" id="KW-0597">Phosphoprotein</keyword>
<dbReference type="AlphaFoldDB" id="A0A5C4N499"/>
<name>A0A5C4N499_9RHOB</name>
<gene>
    <name evidence="17" type="ORF">FHG66_05785</name>
</gene>
<keyword evidence="6" id="KW-0808">Transferase</keyword>
<dbReference type="InterPro" id="IPR005467">
    <property type="entry name" value="His_kinase_dom"/>
</dbReference>
<evidence type="ECO:0000256" key="2">
    <source>
        <dbReference type="ARBA" id="ARBA00004651"/>
    </source>
</evidence>
<keyword evidence="10" id="KW-0067">ATP-binding</keyword>
<keyword evidence="8" id="KW-0547">Nucleotide-binding</keyword>
<evidence type="ECO:0000256" key="12">
    <source>
        <dbReference type="ARBA" id="ARBA00023136"/>
    </source>
</evidence>
<dbReference type="Proteomes" id="UP000305887">
    <property type="component" value="Unassembled WGS sequence"/>
</dbReference>
<dbReference type="Gene3D" id="6.10.340.10">
    <property type="match status" value="1"/>
</dbReference>
<dbReference type="PANTHER" id="PTHR41523">
    <property type="entry name" value="TWO-COMPONENT SYSTEM SENSOR PROTEIN"/>
    <property type="match status" value="1"/>
</dbReference>
<dbReference type="OrthoDB" id="489241at2"/>
<protein>
    <recommendedName>
        <fullName evidence="3">histidine kinase</fullName>
        <ecNumber evidence="3">2.7.13.3</ecNumber>
    </recommendedName>
</protein>
<keyword evidence="13" id="KW-0175">Coiled coil</keyword>
<evidence type="ECO:0000256" key="4">
    <source>
        <dbReference type="ARBA" id="ARBA00022475"/>
    </source>
</evidence>
<dbReference type="InterPro" id="IPR036890">
    <property type="entry name" value="HATPase_C_sf"/>
</dbReference>
<comment type="caution">
    <text evidence="17">The sequence shown here is derived from an EMBL/GenBank/DDBJ whole genome shotgun (WGS) entry which is preliminary data.</text>
</comment>
<comment type="subcellular location">
    <subcellularLocation>
        <location evidence="2">Cell membrane</location>
        <topology evidence="2">Multi-pass membrane protein</topology>
    </subcellularLocation>
</comment>
<dbReference type="Gene3D" id="3.30.565.10">
    <property type="entry name" value="Histidine kinase-like ATPase, C-terminal domain"/>
    <property type="match status" value="1"/>
</dbReference>
<feature type="domain" description="Histidine kinase" evidence="15">
    <location>
        <begin position="384"/>
        <end position="580"/>
    </location>
</feature>
<dbReference type="GO" id="GO:0005886">
    <property type="term" value="C:plasma membrane"/>
    <property type="evidence" value="ECO:0007669"/>
    <property type="project" value="UniProtKB-SubCell"/>
</dbReference>
<keyword evidence="12 14" id="KW-0472">Membrane</keyword>
<keyword evidence="7 14" id="KW-0812">Transmembrane</keyword>
<keyword evidence="18" id="KW-1185">Reference proteome</keyword>
<evidence type="ECO:0000259" key="15">
    <source>
        <dbReference type="PROSITE" id="PS50109"/>
    </source>
</evidence>
<evidence type="ECO:0000256" key="8">
    <source>
        <dbReference type="ARBA" id="ARBA00022741"/>
    </source>
</evidence>
<evidence type="ECO:0000256" key="9">
    <source>
        <dbReference type="ARBA" id="ARBA00022777"/>
    </source>
</evidence>
<evidence type="ECO:0000256" key="7">
    <source>
        <dbReference type="ARBA" id="ARBA00022692"/>
    </source>
</evidence>
<proteinExistence type="predicted"/>
<dbReference type="Pfam" id="PF02743">
    <property type="entry name" value="dCache_1"/>
    <property type="match status" value="1"/>
</dbReference>
<dbReference type="EC" id="2.7.13.3" evidence="3"/>
<dbReference type="GO" id="GO:0007165">
    <property type="term" value="P:signal transduction"/>
    <property type="evidence" value="ECO:0007669"/>
    <property type="project" value="InterPro"/>
</dbReference>
<dbReference type="PANTHER" id="PTHR41523:SF8">
    <property type="entry name" value="ETHYLENE RESPONSE SENSOR PROTEIN"/>
    <property type="match status" value="1"/>
</dbReference>
<dbReference type="Pfam" id="PF02518">
    <property type="entry name" value="HATPase_c"/>
    <property type="match status" value="1"/>
</dbReference>
<dbReference type="InterPro" id="IPR003660">
    <property type="entry name" value="HAMP_dom"/>
</dbReference>
<dbReference type="RefSeq" id="WP_139075788.1">
    <property type="nucleotide sequence ID" value="NZ_VDFU01000004.1"/>
</dbReference>
<feature type="transmembrane region" description="Helical" evidence="14">
    <location>
        <begin position="6"/>
        <end position="27"/>
    </location>
</feature>